<evidence type="ECO:0000313" key="5">
    <source>
        <dbReference type="Proteomes" id="UP000663970"/>
    </source>
</evidence>
<sequence>MQDKLIVIVNDMCKDNGLPPLKRLDADQHLRDDLNMDSLILAELTVRVESEFGVDIFEDGLVETMGDVIRKIEGHQSP</sequence>
<dbReference type="SUPFAM" id="SSF47336">
    <property type="entry name" value="ACP-like"/>
    <property type="match status" value="1"/>
</dbReference>
<name>A0ABS3DWJ0_9BACI</name>
<evidence type="ECO:0000256" key="1">
    <source>
        <dbReference type="ARBA" id="ARBA00022450"/>
    </source>
</evidence>
<organism evidence="4 5">
    <name type="scientific">Halobacillus kuroshimensis</name>
    <dbReference type="NCBI Taxonomy" id="302481"/>
    <lineage>
        <taxon>Bacteria</taxon>
        <taxon>Bacillati</taxon>
        <taxon>Bacillota</taxon>
        <taxon>Bacilli</taxon>
        <taxon>Bacillales</taxon>
        <taxon>Bacillaceae</taxon>
        <taxon>Halobacillus</taxon>
    </lineage>
</organism>
<accession>A0ABS3DWJ0</accession>
<keyword evidence="1" id="KW-0596">Phosphopantetheine</keyword>
<dbReference type="Gene3D" id="1.10.1200.10">
    <property type="entry name" value="ACP-like"/>
    <property type="match status" value="1"/>
</dbReference>
<dbReference type="RefSeq" id="WP_206933867.1">
    <property type="nucleotide sequence ID" value="NZ_JAEKJY010000003.1"/>
</dbReference>
<evidence type="ECO:0000259" key="3">
    <source>
        <dbReference type="PROSITE" id="PS50075"/>
    </source>
</evidence>
<feature type="domain" description="Carrier" evidence="3">
    <location>
        <begin position="1"/>
        <end position="78"/>
    </location>
</feature>
<evidence type="ECO:0000313" key="4">
    <source>
        <dbReference type="EMBL" id="MBN8235732.1"/>
    </source>
</evidence>
<protein>
    <submittedName>
        <fullName evidence="4">Acyl carrier protein</fullName>
    </submittedName>
</protein>
<proteinExistence type="predicted"/>
<keyword evidence="5" id="KW-1185">Reference proteome</keyword>
<evidence type="ECO:0000256" key="2">
    <source>
        <dbReference type="ARBA" id="ARBA00022553"/>
    </source>
</evidence>
<dbReference type="PROSITE" id="PS00012">
    <property type="entry name" value="PHOSPHOPANTETHEINE"/>
    <property type="match status" value="1"/>
</dbReference>
<dbReference type="InterPro" id="IPR036736">
    <property type="entry name" value="ACP-like_sf"/>
</dbReference>
<comment type="caution">
    <text evidence="4">The sequence shown here is derived from an EMBL/GenBank/DDBJ whole genome shotgun (WGS) entry which is preliminary data.</text>
</comment>
<gene>
    <name evidence="4" type="ORF">JF544_10765</name>
</gene>
<dbReference type="InterPro" id="IPR009081">
    <property type="entry name" value="PP-bd_ACP"/>
</dbReference>
<dbReference type="InterPro" id="IPR006162">
    <property type="entry name" value="Ppantetheine_attach_site"/>
</dbReference>
<dbReference type="Proteomes" id="UP000663970">
    <property type="component" value="Unassembled WGS sequence"/>
</dbReference>
<dbReference type="PROSITE" id="PS50075">
    <property type="entry name" value="CARRIER"/>
    <property type="match status" value="1"/>
</dbReference>
<dbReference type="EMBL" id="JAEKJY010000003">
    <property type="protein sequence ID" value="MBN8235732.1"/>
    <property type="molecule type" value="Genomic_DNA"/>
</dbReference>
<dbReference type="Pfam" id="PF00550">
    <property type="entry name" value="PP-binding"/>
    <property type="match status" value="1"/>
</dbReference>
<reference evidence="4 5" key="1">
    <citation type="submission" date="2020-12" db="EMBL/GenBank/DDBJ databases">
        <title>Oil enriched cultivation method for isolating marine PHA-producing bacteria.</title>
        <authorList>
            <person name="Zheng W."/>
            <person name="Yu S."/>
            <person name="Huang Y."/>
        </authorList>
    </citation>
    <scope>NUCLEOTIDE SEQUENCE [LARGE SCALE GENOMIC DNA]</scope>
    <source>
        <strain evidence="4 5">SY-2-6</strain>
    </source>
</reference>
<keyword evidence="2" id="KW-0597">Phosphoprotein</keyword>